<evidence type="ECO:0000256" key="6">
    <source>
        <dbReference type="SAM" id="SignalP"/>
    </source>
</evidence>
<organism evidence="9 10">
    <name type="scientific">Wenzhouxiangella sediminis</name>
    <dbReference type="NCBI Taxonomy" id="1792836"/>
    <lineage>
        <taxon>Bacteria</taxon>
        <taxon>Pseudomonadati</taxon>
        <taxon>Pseudomonadota</taxon>
        <taxon>Gammaproteobacteria</taxon>
        <taxon>Chromatiales</taxon>
        <taxon>Wenzhouxiangellaceae</taxon>
        <taxon>Wenzhouxiangella</taxon>
    </lineage>
</organism>
<feature type="domain" description="Abnormal spindle-like microcephaly-associated protein ASH" evidence="7">
    <location>
        <begin position="277"/>
        <end position="364"/>
    </location>
</feature>
<name>A0A3E1K592_9GAMM</name>
<dbReference type="InterPro" id="IPR053879">
    <property type="entry name" value="HYDIN_VesB_CFA65-like_Ig"/>
</dbReference>
<feature type="domain" description="HYDIN/VesB/CFA65-like Ig-like" evidence="8">
    <location>
        <begin position="170"/>
        <end position="260"/>
    </location>
</feature>
<evidence type="ECO:0000256" key="1">
    <source>
        <dbReference type="ARBA" id="ARBA00004138"/>
    </source>
</evidence>
<accession>A0A3E1K592</accession>
<dbReference type="Pfam" id="PF15780">
    <property type="entry name" value="ASH"/>
    <property type="match status" value="1"/>
</dbReference>
<keyword evidence="6" id="KW-0732">Signal</keyword>
<evidence type="ECO:0000313" key="9">
    <source>
        <dbReference type="EMBL" id="RFF29203.1"/>
    </source>
</evidence>
<evidence type="ECO:0000256" key="5">
    <source>
        <dbReference type="ARBA" id="ARBA00023273"/>
    </source>
</evidence>
<comment type="caution">
    <text evidence="9">The sequence shown here is derived from an EMBL/GenBank/DDBJ whole genome shotgun (WGS) entry which is preliminary data.</text>
</comment>
<evidence type="ECO:0000259" key="8">
    <source>
        <dbReference type="Pfam" id="PF22544"/>
    </source>
</evidence>
<sequence>MPPAKRPLPRQFPALSALVLVTFALTVGPALAQQGGGSVSLGTASGAPGTTVSVAFEFDNTEDADVLEARARIQGIDAFSAVDVGNLCDSSAALIVSCVLNDTNRLVVSAANLSGTPIASFTGTLELSIAPDAPGGTDVLLEWNAPQDQDLLFTPSASVDGLVSIISDGPQVDLSPSSLDFGDIEAGQSSPARTVHVSNSGNADGLQISTVSTASADFAISQDDCASTSLAQGEFCSVQVVFAPTTDGALNDSLSVATNVGTIAASLTGTGTAAGLAPTPAPGTIDFGVVGVGDSATVDGQFTNDGSAPLDIDCSLAPADENFQTVPVPLSFSDVAPSDSVDFTLTFTPTSGEEQTATITCQSNALDLPEFEYQLSAPGLFIFSDRFEP</sequence>
<gene>
    <name evidence="9" type="ORF">DZC52_13930</name>
</gene>
<dbReference type="EMBL" id="QUZK01000051">
    <property type="protein sequence ID" value="RFF29203.1"/>
    <property type="molecule type" value="Genomic_DNA"/>
</dbReference>
<dbReference type="Gene3D" id="2.60.40.10">
    <property type="entry name" value="Immunoglobulins"/>
    <property type="match status" value="2"/>
</dbReference>
<evidence type="ECO:0000256" key="2">
    <source>
        <dbReference type="ARBA" id="ARBA00004496"/>
    </source>
</evidence>
<dbReference type="GO" id="GO:0005737">
    <property type="term" value="C:cytoplasm"/>
    <property type="evidence" value="ECO:0007669"/>
    <property type="project" value="UniProtKB-SubCell"/>
</dbReference>
<keyword evidence="4" id="KW-0969">Cilium</keyword>
<keyword evidence="3" id="KW-0963">Cytoplasm</keyword>
<dbReference type="OrthoDB" id="9757947at2"/>
<evidence type="ECO:0000256" key="4">
    <source>
        <dbReference type="ARBA" id="ARBA00023069"/>
    </source>
</evidence>
<proteinExistence type="predicted"/>
<dbReference type="RefSeq" id="WP_116651757.1">
    <property type="nucleotide sequence ID" value="NZ_QUZK01000051.1"/>
</dbReference>
<evidence type="ECO:0000313" key="10">
    <source>
        <dbReference type="Proteomes" id="UP000260351"/>
    </source>
</evidence>
<dbReference type="InterPro" id="IPR031549">
    <property type="entry name" value="ASH"/>
</dbReference>
<dbReference type="InterPro" id="IPR013783">
    <property type="entry name" value="Ig-like_fold"/>
</dbReference>
<evidence type="ECO:0000259" key="7">
    <source>
        <dbReference type="Pfam" id="PF15780"/>
    </source>
</evidence>
<feature type="signal peptide" evidence="6">
    <location>
        <begin position="1"/>
        <end position="32"/>
    </location>
</feature>
<comment type="subcellular location">
    <subcellularLocation>
        <location evidence="1">Cell projection</location>
        <location evidence="1">Cilium</location>
    </subcellularLocation>
    <subcellularLocation>
        <location evidence="2">Cytoplasm</location>
    </subcellularLocation>
</comment>
<keyword evidence="5" id="KW-0966">Cell projection</keyword>
<evidence type="ECO:0000256" key="3">
    <source>
        <dbReference type="ARBA" id="ARBA00022490"/>
    </source>
</evidence>
<dbReference type="NCBIfam" id="NF012200">
    <property type="entry name" value="choice_anch_D"/>
    <property type="match status" value="2"/>
</dbReference>
<reference evidence="9 10" key="1">
    <citation type="submission" date="2018-08" db="EMBL/GenBank/DDBJ databases">
        <title>Wenzhouxiangella salilacus sp. nov., a novel bacterium isolated from a saline lake in Xinjiang Province, China.</title>
        <authorList>
            <person name="Han S."/>
        </authorList>
    </citation>
    <scope>NUCLEOTIDE SEQUENCE [LARGE SCALE GENOMIC DNA]</scope>
    <source>
        <strain evidence="9 10">XDB06</strain>
    </source>
</reference>
<dbReference type="Proteomes" id="UP000260351">
    <property type="component" value="Unassembled WGS sequence"/>
</dbReference>
<feature type="chain" id="PRO_5017597956" evidence="6">
    <location>
        <begin position="33"/>
        <end position="389"/>
    </location>
</feature>
<dbReference type="AlphaFoldDB" id="A0A3E1K592"/>
<keyword evidence="10" id="KW-1185">Reference proteome</keyword>
<dbReference type="Pfam" id="PF22544">
    <property type="entry name" value="HYDIN_VesB_CFA65-like_Ig"/>
    <property type="match status" value="1"/>
</dbReference>
<protein>
    <submittedName>
        <fullName evidence="9">Choice-of-anchor D domain-containing protein</fullName>
    </submittedName>
</protein>